<evidence type="ECO:0000256" key="5">
    <source>
        <dbReference type="ARBA" id="ARBA00023212"/>
    </source>
</evidence>
<dbReference type="InterPro" id="IPR026099">
    <property type="entry name" value="Odf2-rel"/>
</dbReference>
<feature type="coiled-coil region" evidence="6">
    <location>
        <begin position="6"/>
        <end position="43"/>
    </location>
</feature>
<evidence type="ECO:0000256" key="3">
    <source>
        <dbReference type="ARBA" id="ARBA00022490"/>
    </source>
</evidence>
<keyword evidence="5" id="KW-0206">Cytoskeleton</keyword>
<keyword evidence="3" id="KW-0963">Cytoplasm</keyword>
<keyword evidence="8" id="KW-1185">Reference proteome</keyword>
<proteinExistence type="inferred from homology"/>
<dbReference type="PANTHER" id="PTHR23162">
    <property type="entry name" value="OUTER DENSE FIBER OF SPERM TAILS 2"/>
    <property type="match status" value="1"/>
</dbReference>
<feature type="coiled-coil region" evidence="6">
    <location>
        <begin position="72"/>
        <end position="440"/>
    </location>
</feature>
<dbReference type="EMBL" id="JABFTP020000103">
    <property type="protein sequence ID" value="KAL3277692.1"/>
    <property type="molecule type" value="Genomic_DNA"/>
</dbReference>
<dbReference type="Proteomes" id="UP001516400">
    <property type="component" value="Unassembled WGS sequence"/>
</dbReference>
<comment type="subcellular location">
    <subcellularLocation>
        <location evidence="1">Cytoplasm</location>
        <location evidence="1">Cytoskeleton</location>
        <location evidence="1">Microtubule organizing center</location>
        <location evidence="1">Centrosome</location>
    </subcellularLocation>
</comment>
<dbReference type="PANTHER" id="PTHR23162:SF10">
    <property type="entry name" value="FI13205P"/>
    <property type="match status" value="1"/>
</dbReference>
<evidence type="ECO:0000313" key="7">
    <source>
        <dbReference type="EMBL" id="KAL3277692.1"/>
    </source>
</evidence>
<comment type="caution">
    <text evidence="7">The sequence shown here is derived from an EMBL/GenBank/DDBJ whole genome shotgun (WGS) entry which is preliminary data.</text>
</comment>
<evidence type="ECO:0000256" key="1">
    <source>
        <dbReference type="ARBA" id="ARBA00004300"/>
    </source>
</evidence>
<dbReference type="GO" id="GO:0005813">
    <property type="term" value="C:centrosome"/>
    <property type="evidence" value="ECO:0007669"/>
    <property type="project" value="UniProtKB-SubCell"/>
</dbReference>
<comment type="similarity">
    <text evidence="2">Belongs to the ODF2 family.</text>
</comment>
<dbReference type="AlphaFoldDB" id="A0ABD2NH41"/>
<reference evidence="7 8" key="1">
    <citation type="journal article" date="2021" name="BMC Biol.">
        <title>Horizontally acquired antibacterial genes associated with adaptive radiation of ladybird beetles.</title>
        <authorList>
            <person name="Li H.S."/>
            <person name="Tang X.F."/>
            <person name="Huang Y.H."/>
            <person name="Xu Z.Y."/>
            <person name="Chen M.L."/>
            <person name="Du X.Y."/>
            <person name="Qiu B.Y."/>
            <person name="Chen P.T."/>
            <person name="Zhang W."/>
            <person name="Slipinski A."/>
            <person name="Escalona H.E."/>
            <person name="Waterhouse R.M."/>
            <person name="Zwick A."/>
            <person name="Pang H."/>
        </authorList>
    </citation>
    <scope>NUCLEOTIDE SEQUENCE [LARGE SCALE GENOMIC DNA]</scope>
    <source>
        <strain evidence="7">SYSU2018</strain>
    </source>
</reference>
<evidence type="ECO:0008006" key="9">
    <source>
        <dbReference type="Google" id="ProtNLM"/>
    </source>
</evidence>
<sequence>MPQDNTTQMEKQLIEMEGNIQYLEQKIRDIQRERENLEQYRRMLYNPPTCTAPCSLPPCPPRPKSPIPPCKGPATEQQVRELREQYNRLQDDFKSKLVEVANLRAENDKLKIGSKEAEEFKRIAEEKMKECDKLMKSLKSENNRFLGSKELLKEQEQQLAVAKQRFREAQDELEELRSLIQDQKQQLEDYRNKYLEAQQQVEEQRRNIDLMEIENNRVNEQVNLEIQRVKNQFQEKLQELIPLPDILKQTQMKLQDAQQMHLLAERNNEALTRELQVYRDKATALANEMEAVRSDQQMGADEKSNLSKKIQDLEKRCGELLDDNIKLQTELSKTEELAEKFQNQSEAQLHEIAQLMAQVEGVREESARQVSRTKDRCETVRRSMQTQISDLERQVAQSRAMARSAEKDRDDIRQKMQAQINNLNDNFEQAQVRIRSLQEHVNYLKHSYPAVFPSNTGPLSDDGALCNC</sequence>
<protein>
    <recommendedName>
        <fullName evidence="9">Outer dense fiber protein 2</fullName>
    </recommendedName>
</protein>
<evidence type="ECO:0000256" key="4">
    <source>
        <dbReference type="ARBA" id="ARBA00023054"/>
    </source>
</evidence>
<organism evidence="7 8">
    <name type="scientific">Cryptolaemus montrouzieri</name>
    <dbReference type="NCBI Taxonomy" id="559131"/>
    <lineage>
        <taxon>Eukaryota</taxon>
        <taxon>Metazoa</taxon>
        <taxon>Ecdysozoa</taxon>
        <taxon>Arthropoda</taxon>
        <taxon>Hexapoda</taxon>
        <taxon>Insecta</taxon>
        <taxon>Pterygota</taxon>
        <taxon>Neoptera</taxon>
        <taxon>Endopterygota</taxon>
        <taxon>Coleoptera</taxon>
        <taxon>Polyphaga</taxon>
        <taxon>Cucujiformia</taxon>
        <taxon>Coccinelloidea</taxon>
        <taxon>Coccinellidae</taxon>
        <taxon>Scymninae</taxon>
        <taxon>Scymnini</taxon>
        <taxon>Cryptolaemus</taxon>
    </lineage>
</organism>
<keyword evidence="4 6" id="KW-0175">Coiled coil</keyword>
<evidence type="ECO:0000256" key="2">
    <source>
        <dbReference type="ARBA" id="ARBA00009316"/>
    </source>
</evidence>
<evidence type="ECO:0000256" key="6">
    <source>
        <dbReference type="SAM" id="Coils"/>
    </source>
</evidence>
<evidence type="ECO:0000313" key="8">
    <source>
        <dbReference type="Proteomes" id="UP001516400"/>
    </source>
</evidence>
<name>A0ABD2NH41_9CUCU</name>
<gene>
    <name evidence="7" type="ORF">HHI36_013037</name>
</gene>
<accession>A0ABD2NH41</accession>